<evidence type="ECO:0000256" key="3">
    <source>
        <dbReference type="ARBA" id="ARBA00023235"/>
    </source>
</evidence>
<dbReference type="SUPFAM" id="SSF55120">
    <property type="entry name" value="Pseudouridine synthase"/>
    <property type="match status" value="1"/>
</dbReference>
<evidence type="ECO:0000256" key="6">
    <source>
        <dbReference type="PIRSR" id="PIRSR001430-2"/>
    </source>
</evidence>
<dbReference type="PIRSF" id="PIRSF001430">
    <property type="entry name" value="tRNA_psdUrid_synth"/>
    <property type="match status" value="1"/>
</dbReference>
<evidence type="ECO:0000313" key="9">
    <source>
        <dbReference type="EMBL" id="RDH90273.1"/>
    </source>
</evidence>
<evidence type="ECO:0000256" key="2">
    <source>
        <dbReference type="ARBA" id="ARBA00022694"/>
    </source>
</evidence>
<reference evidence="9 10" key="1">
    <citation type="journal article" date="2018" name="ISME J.">
        <title>Endosymbiont genomes yield clues of tubeworm success.</title>
        <authorList>
            <person name="Li Y."/>
            <person name="Liles M.R."/>
            <person name="Halanych K.M."/>
        </authorList>
    </citation>
    <scope>NUCLEOTIDE SEQUENCE [LARGE SCALE GENOMIC DNA]</scope>
    <source>
        <strain evidence="9">A1422</strain>
    </source>
</reference>
<sequence length="265" mass="29777">MRVALGVEYDGAAFHGWQTQDDVRNAQQCVEEAVSSVADHPVRLHCAGRTDTGVHATGQVVHFETEAVRSRRSWILGTNVNLPGDVSISWAREMPDDFHARFSAIGRHYCYHILNRPMRSALWRDRAVWVHHPLDESSMHRAAQALVGEHDFSSYRALGCQAKHPVRTLHRLNVSREGEMVKIDVHANAFLHHMVRNIAGVLIAIGRGEQRESWARQILELRDRTKGGVTAPPQGLYLTKVDYPDNYSLPEGPDISLPASNAAYR</sequence>
<evidence type="ECO:0000313" key="10">
    <source>
        <dbReference type="Proteomes" id="UP000255508"/>
    </source>
</evidence>
<dbReference type="GO" id="GO:0003723">
    <property type="term" value="F:RNA binding"/>
    <property type="evidence" value="ECO:0007669"/>
    <property type="project" value="InterPro"/>
</dbReference>
<name>A0A370DWP7_9GAMM</name>
<dbReference type="PANTHER" id="PTHR11142:SF0">
    <property type="entry name" value="TRNA PSEUDOURIDINE SYNTHASE-LIKE 1"/>
    <property type="match status" value="1"/>
</dbReference>
<proteinExistence type="inferred from homology"/>
<dbReference type="FunFam" id="3.30.70.580:FF:000001">
    <property type="entry name" value="tRNA pseudouridine synthase A"/>
    <property type="match status" value="1"/>
</dbReference>
<comment type="caution">
    <text evidence="4">Lacks conserved residue(s) required for the propagation of feature annotation.</text>
</comment>
<dbReference type="PANTHER" id="PTHR11142">
    <property type="entry name" value="PSEUDOURIDYLATE SYNTHASE"/>
    <property type="match status" value="1"/>
</dbReference>
<comment type="caution">
    <text evidence="9">The sequence shown here is derived from an EMBL/GenBank/DDBJ whole genome shotgun (WGS) entry which is preliminary data.</text>
</comment>
<dbReference type="InterPro" id="IPR020097">
    <property type="entry name" value="PsdUridine_synth_TruA_a/b_dom"/>
</dbReference>
<feature type="active site" description="Nucleophile" evidence="4 5">
    <location>
        <position position="51"/>
    </location>
</feature>
<dbReference type="CDD" id="cd02570">
    <property type="entry name" value="PseudoU_synth_EcTruA"/>
    <property type="match status" value="1"/>
</dbReference>
<dbReference type="GO" id="GO:0160147">
    <property type="term" value="F:tRNA pseudouridine(38-40) synthase activity"/>
    <property type="evidence" value="ECO:0007669"/>
    <property type="project" value="UniProtKB-EC"/>
</dbReference>
<keyword evidence="3 4" id="KW-0413">Isomerase</keyword>
<dbReference type="Pfam" id="PF01416">
    <property type="entry name" value="PseudoU_synth_1"/>
    <property type="match status" value="2"/>
</dbReference>
<evidence type="ECO:0000259" key="8">
    <source>
        <dbReference type="Pfam" id="PF01416"/>
    </source>
</evidence>
<dbReference type="InterPro" id="IPR001406">
    <property type="entry name" value="PsdUridine_synth_TruA"/>
</dbReference>
<dbReference type="EC" id="5.4.99.12" evidence="4"/>
<dbReference type="InterPro" id="IPR020103">
    <property type="entry name" value="PsdUridine_synth_cat_dom_sf"/>
</dbReference>
<comment type="subunit">
    <text evidence="4">Homodimer.</text>
</comment>
<dbReference type="NCBIfam" id="TIGR00071">
    <property type="entry name" value="hisT_truA"/>
    <property type="match status" value="1"/>
</dbReference>
<protein>
    <recommendedName>
        <fullName evidence="4">tRNA pseudouridine synthase A</fullName>
        <ecNumber evidence="4">5.4.99.12</ecNumber>
    </recommendedName>
    <alternativeName>
        <fullName evidence="4">tRNA pseudouridine(38-40) synthase</fullName>
    </alternativeName>
    <alternativeName>
        <fullName evidence="4">tRNA pseudouridylate synthase I</fullName>
    </alternativeName>
    <alternativeName>
        <fullName evidence="4">tRNA-uridine isomerase I</fullName>
    </alternativeName>
</protein>
<organism evidence="9 10">
    <name type="scientific">endosymbiont of Lamellibrachia luymesi</name>
    <dbReference type="NCBI Taxonomy" id="2200907"/>
    <lineage>
        <taxon>Bacteria</taxon>
        <taxon>Pseudomonadati</taxon>
        <taxon>Pseudomonadota</taxon>
        <taxon>Gammaproteobacteria</taxon>
        <taxon>sulfur-oxidizing symbionts</taxon>
    </lineage>
</organism>
<feature type="domain" description="Pseudouridine synthase I TruA alpha/beta" evidence="8">
    <location>
        <begin position="8"/>
        <end position="102"/>
    </location>
</feature>
<dbReference type="InterPro" id="IPR020095">
    <property type="entry name" value="PsdUridine_synth_TruA_C"/>
</dbReference>
<dbReference type="AlphaFoldDB" id="A0A370DWP7"/>
<evidence type="ECO:0000256" key="5">
    <source>
        <dbReference type="PIRSR" id="PIRSR001430-1"/>
    </source>
</evidence>
<accession>A0A370DWP7</accession>
<keyword evidence="2 4" id="KW-0819">tRNA processing</keyword>
<dbReference type="EMBL" id="QFXD01000172">
    <property type="protein sequence ID" value="RDH90273.1"/>
    <property type="molecule type" value="Genomic_DNA"/>
</dbReference>
<dbReference type="GO" id="GO:0031119">
    <property type="term" value="P:tRNA pseudouridine synthesis"/>
    <property type="evidence" value="ECO:0007669"/>
    <property type="project" value="UniProtKB-UniRule"/>
</dbReference>
<dbReference type="HAMAP" id="MF_00171">
    <property type="entry name" value="TruA"/>
    <property type="match status" value="1"/>
</dbReference>
<evidence type="ECO:0000256" key="7">
    <source>
        <dbReference type="RuleBase" id="RU003792"/>
    </source>
</evidence>
<feature type="domain" description="Pseudouridine synthase I TruA alpha/beta" evidence="8">
    <location>
        <begin position="142"/>
        <end position="244"/>
    </location>
</feature>
<comment type="catalytic activity">
    <reaction evidence="4 7">
        <text>uridine(38/39/40) in tRNA = pseudouridine(38/39/40) in tRNA</text>
        <dbReference type="Rhea" id="RHEA:22376"/>
        <dbReference type="Rhea" id="RHEA-COMP:10085"/>
        <dbReference type="Rhea" id="RHEA-COMP:10087"/>
        <dbReference type="ChEBI" id="CHEBI:65314"/>
        <dbReference type="ChEBI" id="CHEBI:65315"/>
        <dbReference type="EC" id="5.4.99.12"/>
    </reaction>
</comment>
<evidence type="ECO:0000256" key="1">
    <source>
        <dbReference type="ARBA" id="ARBA00009375"/>
    </source>
</evidence>
<feature type="binding site" evidence="4 6">
    <location>
        <position position="109"/>
    </location>
    <ligand>
        <name>substrate</name>
    </ligand>
</feature>
<dbReference type="Gene3D" id="3.30.70.660">
    <property type="entry name" value="Pseudouridine synthase I, catalytic domain, C-terminal subdomain"/>
    <property type="match status" value="1"/>
</dbReference>
<comment type="similarity">
    <text evidence="1 4 7">Belongs to the tRNA pseudouridine synthase TruA family.</text>
</comment>
<dbReference type="Gene3D" id="3.30.70.580">
    <property type="entry name" value="Pseudouridine synthase I, catalytic domain, N-terminal subdomain"/>
    <property type="match status" value="1"/>
</dbReference>
<comment type="function">
    <text evidence="4">Formation of pseudouridine at positions 38, 39 and 40 in the anticodon stem and loop of transfer RNAs.</text>
</comment>
<dbReference type="InterPro" id="IPR020094">
    <property type="entry name" value="TruA/RsuA/RluB/E/F_N"/>
</dbReference>
<evidence type="ECO:0000256" key="4">
    <source>
        <dbReference type="HAMAP-Rule" id="MF_00171"/>
    </source>
</evidence>
<dbReference type="Proteomes" id="UP000255508">
    <property type="component" value="Unassembled WGS sequence"/>
</dbReference>
<gene>
    <name evidence="4" type="primary">truA</name>
    <name evidence="9" type="ORF">DIZ79_09595</name>
</gene>